<proteinExistence type="predicted"/>
<evidence type="ECO:0000313" key="2">
    <source>
        <dbReference type="EMBL" id="CUN40994.1"/>
    </source>
</evidence>
<evidence type="ECO:0000256" key="1">
    <source>
        <dbReference type="SAM" id="Phobius"/>
    </source>
</evidence>
<keyword evidence="1" id="KW-1133">Transmembrane helix</keyword>
<reference evidence="2 3" key="1">
    <citation type="submission" date="2015-09" db="EMBL/GenBank/DDBJ databases">
        <authorList>
            <consortium name="Pathogen Informatics"/>
        </authorList>
    </citation>
    <scope>NUCLEOTIDE SEQUENCE [LARGE SCALE GENOMIC DNA]</scope>
    <source>
        <strain evidence="2 3">2789STDY5608823</strain>
    </source>
</reference>
<organism evidence="2 3">
    <name type="scientific">Collinsella aerofaciens</name>
    <dbReference type="NCBI Taxonomy" id="74426"/>
    <lineage>
        <taxon>Bacteria</taxon>
        <taxon>Bacillati</taxon>
        <taxon>Actinomycetota</taxon>
        <taxon>Coriobacteriia</taxon>
        <taxon>Coriobacteriales</taxon>
        <taxon>Coriobacteriaceae</taxon>
        <taxon>Collinsella</taxon>
    </lineage>
</organism>
<gene>
    <name evidence="2" type="ORF">ERS852381_00168</name>
</gene>
<keyword evidence="1" id="KW-0472">Membrane</keyword>
<sequence length="358" mass="38991">MKSNQIKQAFESIQADSNLADRVLNTAAGEPLHRKGHAKPLYVAVIGCLVGVLATGGVAYAVINSSYFASAWGNHGNGDSITWTNGGSSGTQYTYTREFGDGIAPQSLEGTVQKVDLSVEGNGYTLDIHEMAIDQNGCGAVTFTLSNPNGVNYYKPAAETGELVLYGEEEQGIGTPSMNFGEEWADTRCTIDKDTSSDTVINGTMYFASWNRDRDLRRAVTWNISWTEGEGEDAKPFEASTPEFSVGAYVDTKELRSDDSPLEISPFSIQTHIDDLGYEAVDHKLTVTYKDGSEQIIEDDDAGAYNFYVSMARNSGENIWVPTKLIDVDQVVSLTLEGTRYTSTGETETEVPFTIVYS</sequence>
<evidence type="ECO:0008006" key="4">
    <source>
        <dbReference type="Google" id="ProtNLM"/>
    </source>
</evidence>
<dbReference type="AlphaFoldDB" id="A0A173WNV1"/>
<dbReference type="Proteomes" id="UP000095468">
    <property type="component" value="Unassembled WGS sequence"/>
</dbReference>
<dbReference type="EMBL" id="CYYP01000001">
    <property type="protein sequence ID" value="CUN40994.1"/>
    <property type="molecule type" value="Genomic_DNA"/>
</dbReference>
<dbReference type="RefSeq" id="WP_055285199.1">
    <property type="nucleotide sequence ID" value="NZ_CYYP01000001.1"/>
</dbReference>
<evidence type="ECO:0000313" key="3">
    <source>
        <dbReference type="Proteomes" id="UP000095468"/>
    </source>
</evidence>
<keyword evidence="1" id="KW-0812">Transmembrane</keyword>
<accession>A0A173WNV1</accession>
<name>A0A173WNV1_9ACTN</name>
<feature type="transmembrane region" description="Helical" evidence="1">
    <location>
        <begin position="41"/>
        <end position="63"/>
    </location>
</feature>
<protein>
    <recommendedName>
        <fullName evidence="4">DUF4179 domain-containing protein</fullName>
    </recommendedName>
</protein>